<dbReference type="EMBL" id="LGUB01001228">
    <property type="protein sequence ID" value="KRH92083.1"/>
    <property type="molecule type" value="Genomic_DNA"/>
</dbReference>
<dbReference type="Gene3D" id="3.30.200.20">
    <property type="entry name" value="Phosphorylase Kinase, domain 1"/>
    <property type="match status" value="1"/>
</dbReference>
<name>A0A0R0LRD3_9MICR</name>
<dbReference type="PANTHER" id="PTHR24419:SF18">
    <property type="entry name" value="SERINE_THREONINE-PROTEIN KINASE HASPIN"/>
    <property type="match status" value="1"/>
</dbReference>
<keyword evidence="1" id="KW-0418">Kinase</keyword>
<dbReference type="VEuPathDB" id="MicrosporidiaDB:M153_125150003"/>
<reference evidence="1 2" key="1">
    <citation type="submission" date="2015-07" db="EMBL/GenBank/DDBJ databases">
        <title>The genome of Pseudoloma neurophilia, a relevant intracellular parasite of the zebrafish.</title>
        <authorList>
            <person name="Ndikumana S."/>
            <person name="Pelin A."/>
            <person name="Sanders J."/>
            <person name="Corradi N."/>
        </authorList>
    </citation>
    <scope>NUCLEOTIDE SEQUENCE [LARGE SCALE GENOMIC DNA]</scope>
    <source>
        <strain evidence="1 2">MK1</strain>
    </source>
</reference>
<sequence>VVNSQIDHVKYSKTRLNITKIAEASYSDVYLVNNLVYKIIPLNQEFNVEDFLRECMAHILLSNANENTKQSHKVNQILQRLGMNVISSKINHKDNVKTTKYHKKNKKIEDKQDMASVLPIFDFFFLAGDYNPRLLRAWNHFAKTKKSNNPHPSHVNNYVVNAKNSNETDEKIKSCKYACMILPFHGKDLESFEIINDREHLQILLSIVQSLQNLEKTNQFEHRDLHWGNILIERNITPQNIRSISSKKDKIDSSDLENSVKRSQKQLYDYCKSDSSNVD</sequence>
<proteinExistence type="predicted"/>
<dbReference type="Gene3D" id="1.10.510.10">
    <property type="entry name" value="Transferase(Phosphotransferase) domain 1"/>
    <property type="match status" value="1"/>
</dbReference>
<dbReference type="InterPro" id="IPR011009">
    <property type="entry name" value="Kinase-like_dom_sf"/>
</dbReference>
<dbReference type="GO" id="GO:0005737">
    <property type="term" value="C:cytoplasm"/>
    <property type="evidence" value="ECO:0007669"/>
    <property type="project" value="TreeGrafter"/>
</dbReference>
<dbReference type="GO" id="GO:0000278">
    <property type="term" value="P:mitotic cell cycle"/>
    <property type="evidence" value="ECO:0007669"/>
    <property type="project" value="TreeGrafter"/>
</dbReference>
<dbReference type="GO" id="GO:0005634">
    <property type="term" value="C:nucleus"/>
    <property type="evidence" value="ECO:0007669"/>
    <property type="project" value="TreeGrafter"/>
</dbReference>
<feature type="non-terminal residue" evidence="1">
    <location>
        <position position="1"/>
    </location>
</feature>
<keyword evidence="2" id="KW-1185">Reference proteome</keyword>
<dbReference type="Pfam" id="PF12330">
    <property type="entry name" value="Haspin_kinase"/>
    <property type="match status" value="1"/>
</dbReference>
<dbReference type="Proteomes" id="UP000051530">
    <property type="component" value="Unassembled WGS sequence"/>
</dbReference>
<dbReference type="PANTHER" id="PTHR24419">
    <property type="entry name" value="INTERLEUKIN-1 RECEPTOR-ASSOCIATED KINASE"/>
    <property type="match status" value="1"/>
</dbReference>
<gene>
    <name evidence="1" type="ORF">M153_125150003</name>
</gene>
<feature type="non-terminal residue" evidence="1">
    <location>
        <position position="279"/>
    </location>
</feature>
<dbReference type="SUPFAM" id="SSF56112">
    <property type="entry name" value="Protein kinase-like (PK-like)"/>
    <property type="match status" value="1"/>
</dbReference>
<comment type="caution">
    <text evidence="1">The sequence shown here is derived from an EMBL/GenBank/DDBJ whole genome shotgun (WGS) entry which is preliminary data.</text>
</comment>
<organism evidence="1 2">
    <name type="scientific">Pseudoloma neurophilia</name>
    <dbReference type="NCBI Taxonomy" id="146866"/>
    <lineage>
        <taxon>Eukaryota</taxon>
        <taxon>Fungi</taxon>
        <taxon>Fungi incertae sedis</taxon>
        <taxon>Microsporidia</taxon>
        <taxon>Pseudoloma</taxon>
    </lineage>
</organism>
<evidence type="ECO:0000313" key="2">
    <source>
        <dbReference type="Proteomes" id="UP000051530"/>
    </source>
</evidence>
<dbReference type="GO" id="GO:0035556">
    <property type="term" value="P:intracellular signal transduction"/>
    <property type="evidence" value="ECO:0007669"/>
    <property type="project" value="TreeGrafter"/>
</dbReference>
<dbReference type="GO" id="GO:0072354">
    <property type="term" value="F:histone H3T3 kinase activity"/>
    <property type="evidence" value="ECO:0007669"/>
    <property type="project" value="TreeGrafter"/>
</dbReference>
<dbReference type="AlphaFoldDB" id="A0A0R0LRD3"/>
<accession>A0A0R0LRD3</accession>
<keyword evidence="1" id="KW-0808">Transferase</keyword>
<evidence type="ECO:0000313" key="1">
    <source>
        <dbReference type="EMBL" id="KRH92083.1"/>
    </source>
</evidence>
<dbReference type="OrthoDB" id="5327538at2759"/>
<protein>
    <submittedName>
        <fullName evidence="1">Haspin protein kinase</fullName>
    </submittedName>
</protein>